<gene>
    <name evidence="1" type="ORF">OHT75_01785</name>
</gene>
<evidence type="ECO:0008006" key="3">
    <source>
        <dbReference type="Google" id="ProtNLM"/>
    </source>
</evidence>
<comment type="caution">
    <text evidence="1">The sequence shown here is derived from an EMBL/GenBank/DDBJ whole genome shotgun (WGS) entry which is preliminary data.</text>
</comment>
<evidence type="ECO:0000313" key="1">
    <source>
        <dbReference type="EMBL" id="MCW3171204.1"/>
    </source>
</evidence>
<protein>
    <recommendedName>
        <fullName evidence="3">Phage protein</fullName>
    </recommendedName>
</protein>
<dbReference type="EMBL" id="JAPDMX010000002">
    <property type="protein sequence ID" value="MCW3171204.1"/>
    <property type="molecule type" value="Genomic_DNA"/>
</dbReference>
<dbReference type="Proteomes" id="UP001163714">
    <property type="component" value="Unassembled WGS sequence"/>
</dbReference>
<accession>A0ABT3I5G2</accession>
<organism evidence="1 2">
    <name type="scientific">Shewanella subflava</name>
    <dbReference type="NCBI Taxonomy" id="2986476"/>
    <lineage>
        <taxon>Bacteria</taxon>
        <taxon>Pseudomonadati</taxon>
        <taxon>Pseudomonadota</taxon>
        <taxon>Gammaproteobacteria</taxon>
        <taxon>Alteromonadales</taxon>
        <taxon>Shewanellaceae</taxon>
        <taxon>Shewanella</taxon>
    </lineage>
</organism>
<reference evidence="1" key="1">
    <citation type="submission" date="2022-10" db="EMBL/GenBank/DDBJ databases">
        <title>Shewanella flava sp. nov, isolated from the estuary of the Fenhe River into the Yellow River.</title>
        <authorList>
            <person name="Li Y."/>
        </authorList>
    </citation>
    <scope>NUCLEOTIDE SEQUENCE</scope>
    <source>
        <strain evidence="1">FYR11-62</strain>
    </source>
</reference>
<proteinExistence type="predicted"/>
<dbReference type="RefSeq" id="WP_264724671.1">
    <property type="nucleotide sequence ID" value="NZ_JAPDMX010000002.1"/>
</dbReference>
<name>A0ABT3I5G2_9GAMM</name>
<evidence type="ECO:0000313" key="2">
    <source>
        <dbReference type="Proteomes" id="UP001163714"/>
    </source>
</evidence>
<sequence>MSTPNARFIARAYIDNQKVDMTDHWVVLQSTTPGNCQITVNTEVKQFALVSVDLGWGDMIDKVFIGYVERVMPAVNGWYTLFCRELSASLALNYSVMLRHPTLKQVLDELSPLTGLEFLVPDKSYAETAIPCFYCDSSGYAMLDNIGRAFRIDDFIWQQQGNGKIYVGSYQDSFWADKPIVISKHLMTNHQAGRTATIPAAPMIRPNVLANGSRIKTVEFKETQMTITW</sequence>
<keyword evidence="2" id="KW-1185">Reference proteome</keyword>